<proteinExistence type="predicted"/>
<accession>B9LXE3</accession>
<dbReference type="KEGG" id="hla:Hlac_3630"/>
<keyword evidence="1" id="KW-0614">Plasmid</keyword>
<evidence type="ECO:0000313" key="1">
    <source>
        <dbReference type="EMBL" id="ACM59134.1"/>
    </source>
</evidence>
<dbReference type="AlphaFoldDB" id="B9LXE3"/>
<dbReference type="Proteomes" id="UP000000740">
    <property type="component" value="Plasmid pHLAC01"/>
</dbReference>
<geneLocation type="plasmid" evidence="1 2">
    <name>pHLAC01</name>
</geneLocation>
<sequence>MNCLNILENGIKYVVMILGELLFGKLFQNSTINGLFDELS</sequence>
<evidence type="ECO:0000313" key="2">
    <source>
        <dbReference type="Proteomes" id="UP000000740"/>
    </source>
</evidence>
<name>B9LXE3_HALLT</name>
<dbReference type="EMBL" id="CP001367">
    <property type="protein sequence ID" value="ACM59134.1"/>
    <property type="molecule type" value="Genomic_DNA"/>
</dbReference>
<keyword evidence="2" id="KW-1185">Reference proteome</keyword>
<gene>
    <name evidence="1" type="ordered locus">Hlac_3630</name>
</gene>
<dbReference type="HOGENOM" id="CLU_3282766_0_0_2"/>
<organism evidence="1 2">
    <name type="scientific">Halorubrum lacusprofundi (strain ATCC 49239 / DSM 5036 / JCM 8891 / ACAM 34)</name>
    <dbReference type="NCBI Taxonomy" id="416348"/>
    <lineage>
        <taxon>Archaea</taxon>
        <taxon>Methanobacteriati</taxon>
        <taxon>Methanobacteriota</taxon>
        <taxon>Stenosarchaea group</taxon>
        <taxon>Halobacteria</taxon>
        <taxon>Halobacteriales</taxon>
        <taxon>Haloferacaceae</taxon>
        <taxon>Halorubrum</taxon>
    </lineage>
</organism>
<reference evidence="1 2" key="1">
    <citation type="journal article" date="2016" name="Stand. Genomic Sci.">
        <title>Complete genome sequence of the Antarctic Halorubrum lacusprofundi type strain ACAM 34.</title>
        <authorList>
            <person name="Anderson I.J."/>
            <person name="DasSarma P."/>
            <person name="Lucas S."/>
            <person name="Copeland A."/>
            <person name="Lapidus A."/>
            <person name="Del Rio T.G."/>
            <person name="Tice H."/>
            <person name="Dalin E."/>
            <person name="Bruce D.C."/>
            <person name="Goodwin L."/>
            <person name="Pitluck S."/>
            <person name="Sims D."/>
            <person name="Brettin T.S."/>
            <person name="Detter J.C."/>
            <person name="Han C.S."/>
            <person name="Larimer F."/>
            <person name="Hauser L."/>
            <person name="Land M."/>
            <person name="Ivanova N."/>
            <person name="Richardson P."/>
            <person name="Cavicchioli R."/>
            <person name="DasSarma S."/>
            <person name="Woese C.R."/>
            <person name="Kyrpides N.C."/>
        </authorList>
    </citation>
    <scope>NUCLEOTIDE SEQUENCE [LARGE SCALE GENOMIC DNA]</scope>
    <source>
        <strain evidence="2">ATCC 49239 / DSM 5036 / JCM 8891 / ACAM 34</strain>
    </source>
</reference>
<protein>
    <submittedName>
        <fullName evidence="1">Uncharacterized protein</fullName>
    </submittedName>
</protein>